<dbReference type="InterPro" id="IPR011701">
    <property type="entry name" value="MFS"/>
</dbReference>
<dbReference type="PANTHER" id="PTHR11360:SF284">
    <property type="entry name" value="EG:103B4.3 PROTEIN-RELATED"/>
    <property type="match status" value="1"/>
</dbReference>
<keyword evidence="4" id="KW-1185">Reference proteome</keyword>
<evidence type="ECO:0000256" key="2">
    <source>
        <dbReference type="SAM" id="Phobius"/>
    </source>
</evidence>
<evidence type="ECO:0000313" key="3">
    <source>
        <dbReference type="EMBL" id="CAI9732781.1"/>
    </source>
</evidence>
<feature type="transmembrane region" description="Helical" evidence="2">
    <location>
        <begin position="468"/>
        <end position="486"/>
    </location>
</feature>
<dbReference type="InterPro" id="IPR050327">
    <property type="entry name" value="Proton-linked_MCT"/>
</dbReference>
<feature type="region of interest" description="Disordered" evidence="1">
    <location>
        <begin position="279"/>
        <end position="310"/>
    </location>
</feature>
<dbReference type="Proteomes" id="UP001162480">
    <property type="component" value="Chromosome 14"/>
</dbReference>
<name>A0AA36BE64_OCTVU</name>
<dbReference type="PANTHER" id="PTHR11360">
    <property type="entry name" value="MONOCARBOXYLATE TRANSPORTER"/>
    <property type="match status" value="1"/>
</dbReference>
<keyword evidence="2" id="KW-0472">Membrane</keyword>
<protein>
    <submittedName>
        <fullName evidence="3">Monocarboxylate transporter 12-like isoform X1</fullName>
    </submittedName>
</protein>
<feature type="transmembrane region" description="Helical" evidence="2">
    <location>
        <begin position="498"/>
        <end position="516"/>
    </location>
</feature>
<reference evidence="3" key="1">
    <citation type="submission" date="2023-08" db="EMBL/GenBank/DDBJ databases">
        <authorList>
            <person name="Alioto T."/>
            <person name="Alioto T."/>
            <person name="Gomez Garrido J."/>
        </authorList>
    </citation>
    <scope>NUCLEOTIDE SEQUENCE</scope>
</reference>
<keyword evidence="2" id="KW-0812">Transmembrane</keyword>
<dbReference type="EMBL" id="OX597827">
    <property type="protein sequence ID" value="CAI9732781.1"/>
    <property type="molecule type" value="Genomic_DNA"/>
</dbReference>
<feature type="transmembrane region" description="Helical" evidence="2">
    <location>
        <begin position="115"/>
        <end position="140"/>
    </location>
</feature>
<gene>
    <name evidence="3" type="ORF">OCTVUL_1B029708</name>
</gene>
<feature type="transmembrane region" description="Helical" evidence="2">
    <location>
        <begin position="536"/>
        <end position="554"/>
    </location>
</feature>
<dbReference type="GO" id="GO:0022857">
    <property type="term" value="F:transmembrane transporter activity"/>
    <property type="evidence" value="ECO:0007669"/>
    <property type="project" value="InterPro"/>
</dbReference>
<dbReference type="Pfam" id="PF07690">
    <property type="entry name" value="MFS_1"/>
    <property type="match status" value="1"/>
</dbReference>
<feature type="transmembrane region" description="Helical" evidence="2">
    <location>
        <begin position="152"/>
        <end position="174"/>
    </location>
</feature>
<feature type="transmembrane region" description="Helical" evidence="2">
    <location>
        <begin position="414"/>
        <end position="433"/>
    </location>
</feature>
<sequence length="556" mass="62334">MTSWVVSPAKREQQDKAENLVMTWLETNSKNLLTDATFLGTVIGYFGISTLCRAKQREWDLPPQKIMEVKVDRSWAWMVLVAVFGIHFISGSLQYSSGIIRIALLQNTFSEDKELITWITSLYASLFSITGTGCGICYTTAMVAISYHFDRYLGLASGIAVSAQGIGTIMINAIESTVNFYGLRNFFLLVAGYVLQNCVFGALLRTSEHERNYNKKVKNNKTVNSKVTFAYEQDVFDNELKSKPENLTIHSSDLQNTSNKLHQHETQYDCKEINLQIKDSKPESVDENSTDKTDRKLDQLSEKPNEEKSTVKIETKVNLDSRHIQSSGAQEMDVTGQPSNKFTTENRLQETTQVSNCNEKETCFEEYLKLVKDFRFMLFVLYVGLFASAESIIYILLPSYFIEKGTTKDQVAQLFTFVGIASTLTRFLTGVILNKNLLSLTVLFSVPSFLLAVCSFVVPFFIHIYWVQLIYGLLYGVLNFTVYALINKACIKLVGLKGTSSAMGMIMFLWGTAALIGSPLTEKVVLWTGSSDSSTAVIGTFYLLASIVVIPATYRS</sequence>
<feature type="transmembrane region" description="Helical" evidence="2">
    <location>
        <begin position="440"/>
        <end position="462"/>
    </location>
</feature>
<organism evidence="3 4">
    <name type="scientific">Octopus vulgaris</name>
    <name type="common">Common octopus</name>
    <dbReference type="NCBI Taxonomy" id="6645"/>
    <lineage>
        <taxon>Eukaryota</taxon>
        <taxon>Metazoa</taxon>
        <taxon>Spiralia</taxon>
        <taxon>Lophotrochozoa</taxon>
        <taxon>Mollusca</taxon>
        <taxon>Cephalopoda</taxon>
        <taxon>Coleoidea</taxon>
        <taxon>Octopodiformes</taxon>
        <taxon>Octopoda</taxon>
        <taxon>Incirrata</taxon>
        <taxon>Octopodidae</taxon>
        <taxon>Octopus</taxon>
    </lineage>
</organism>
<proteinExistence type="predicted"/>
<dbReference type="SUPFAM" id="SSF103473">
    <property type="entry name" value="MFS general substrate transporter"/>
    <property type="match status" value="1"/>
</dbReference>
<dbReference type="AlphaFoldDB" id="A0AA36BE64"/>
<feature type="transmembrane region" description="Helical" evidence="2">
    <location>
        <begin position="376"/>
        <end position="402"/>
    </location>
</feature>
<feature type="transmembrane region" description="Helical" evidence="2">
    <location>
        <begin position="186"/>
        <end position="206"/>
    </location>
</feature>
<evidence type="ECO:0000313" key="4">
    <source>
        <dbReference type="Proteomes" id="UP001162480"/>
    </source>
</evidence>
<dbReference type="InterPro" id="IPR036259">
    <property type="entry name" value="MFS_trans_sf"/>
</dbReference>
<evidence type="ECO:0000256" key="1">
    <source>
        <dbReference type="SAM" id="MobiDB-lite"/>
    </source>
</evidence>
<accession>A0AA36BE64</accession>
<feature type="transmembrane region" description="Helical" evidence="2">
    <location>
        <begin position="75"/>
        <end position="95"/>
    </location>
</feature>
<feature type="transmembrane region" description="Helical" evidence="2">
    <location>
        <begin position="32"/>
        <end position="54"/>
    </location>
</feature>
<keyword evidence="2" id="KW-1133">Transmembrane helix</keyword>
<dbReference type="Gene3D" id="1.20.1250.20">
    <property type="entry name" value="MFS general substrate transporter like domains"/>
    <property type="match status" value="1"/>
</dbReference>